<keyword evidence="3" id="KW-0804">Transcription</keyword>
<protein>
    <submittedName>
        <fullName evidence="5">YesN/AraC family two-component response regulator</fullName>
    </submittedName>
</protein>
<dbReference type="InterPro" id="IPR009057">
    <property type="entry name" value="Homeodomain-like_sf"/>
</dbReference>
<evidence type="ECO:0000256" key="1">
    <source>
        <dbReference type="ARBA" id="ARBA00023015"/>
    </source>
</evidence>
<sequence>MEKFGVNILWTSRYDYDRGRELHMHMHDYYQMIYFLNGAGIFTCDGSTYTIKPGSLFFIHPMQSHGFVPHAYDTRRMKTLDLKFHIHDSQLIQKVKMVPVHQADSTSELKQWLERIRREGTMKALFYGESACLCLVQMLYMLCRKASKTDVSQLEFHASEGIQTTYEPTEAAKRVEHYLKEYYYSEALTLENVSERISYSKSYISQTIKHNYGCSFTHFLQKIRVEKAKEHIMYSDQSLKQIAEKVGFKTIHHFNRVFKGVEGISPGKWKQRELGGICKDVSFD</sequence>
<dbReference type="PANTHER" id="PTHR43280:SF28">
    <property type="entry name" value="HTH-TYPE TRANSCRIPTIONAL ACTIVATOR RHAS"/>
    <property type="match status" value="1"/>
</dbReference>
<keyword evidence="1" id="KW-0805">Transcription regulation</keyword>
<dbReference type="SUPFAM" id="SSF46689">
    <property type="entry name" value="Homeodomain-like"/>
    <property type="match status" value="1"/>
</dbReference>
<evidence type="ECO:0000313" key="6">
    <source>
        <dbReference type="Proteomes" id="UP001519344"/>
    </source>
</evidence>
<dbReference type="EMBL" id="JAGGKV010000005">
    <property type="protein sequence ID" value="MBP1963206.1"/>
    <property type="molecule type" value="Genomic_DNA"/>
</dbReference>
<gene>
    <name evidence="5" type="ORF">J2Z65_002422</name>
</gene>
<evidence type="ECO:0000313" key="5">
    <source>
        <dbReference type="EMBL" id="MBP1963206.1"/>
    </source>
</evidence>
<keyword evidence="6" id="KW-1185">Reference proteome</keyword>
<evidence type="ECO:0000259" key="4">
    <source>
        <dbReference type="PROSITE" id="PS01124"/>
    </source>
</evidence>
<evidence type="ECO:0000256" key="2">
    <source>
        <dbReference type="ARBA" id="ARBA00023125"/>
    </source>
</evidence>
<keyword evidence="2" id="KW-0238">DNA-binding</keyword>
<dbReference type="InterPro" id="IPR037923">
    <property type="entry name" value="HTH-like"/>
</dbReference>
<dbReference type="PANTHER" id="PTHR43280">
    <property type="entry name" value="ARAC-FAMILY TRANSCRIPTIONAL REGULATOR"/>
    <property type="match status" value="1"/>
</dbReference>
<evidence type="ECO:0000256" key="3">
    <source>
        <dbReference type="ARBA" id="ARBA00023163"/>
    </source>
</evidence>
<feature type="domain" description="HTH araC/xylS-type" evidence="4">
    <location>
        <begin position="173"/>
        <end position="272"/>
    </location>
</feature>
<dbReference type="Gene3D" id="1.10.10.60">
    <property type="entry name" value="Homeodomain-like"/>
    <property type="match status" value="2"/>
</dbReference>
<reference evidence="5 6" key="1">
    <citation type="submission" date="2021-03" db="EMBL/GenBank/DDBJ databases">
        <title>Genomic Encyclopedia of Type Strains, Phase IV (KMG-IV): sequencing the most valuable type-strain genomes for metagenomic binning, comparative biology and taxonomic classification.</title>
        <authorList>
            <person name="Goeker M."/>
        </authorList>
    </citation>
    <scope>NUCLEOTIDE SEQUENCE [LARGE SCALE GENOMIC DNA]</scope>
    <source>
        <strain evidence="5 6">DSM 24950</strain>
    </source>
</reference>
<dbReference type="RefSeq" id="WP_167066246.1">
    <property type="nucleotide sequence ID" value="NZ_JAAOZR010000045.1"/>
</dbReference>
<dbReference type="Pfam" id="PF12833">
    <property type="entry name" value="HTH_18"/>
    <property type="match status" value="1"/>
</dbReference>
<proteinExistence type="predicted"/>
<dbReference type="PROSITE" id="PS01124">
    <property type="entry name" value="HTH_ARAC_FAMILY_2"/>
    <property type="match status" value="1"/>
</dbReference>
<dbReference type="Proteomes" id="UP001519344">
    <property type="component" value="Unassembled WGS sequence"/>
</dbReference>
<accession>A0ABS4HXZ1</accession>
<comment type="caution">
    <text evidence="5">The sequence shown here is derived from an EMBL/GenBank/DDBJ whole genome shotgun (WGS) entry which is preliminary data.</text>
</comment>
<dbReference type="InterPro" id="IPR018060">
    <property type="entry name" value="HTH_AraC"/>
</dbReference>
<name>A0ABS4HXZ1_9BACL</name>
<dbReference type="Pfam" id="PF02311">
    <property type="entry name" value="AraC_binding"/>
    <property type="match status" value="1"/>
</dbReference>
<dbReference type="SMART" id="SM00342">
    <property type="entry name" value="HTH_ARAC"/>
    <property type="match status" value="1"/>
</dbReference>
<dbReference type="InterPro" id="IPR014710">
    <property type="entry name" value="RmlC-like_jellyroll"/>
</dbReference>
<dbReference type="InterPro" id="IPR003313">
    <property type="entry name" value="AraC-bd"/>
</dbReference>
<dbReference type="SUPFAM" id="SSF51215">
    <property type="entry name" value="Regulatory protein AraC"/>
    <property type="match status" value="1"/>
</dbReference>
<dbReference type="Gene3D" id="2.60.120.10">
    <property type="entry name" value="Jelly Rolls"/>
    <property type="match status" value="1"/>
</dbReference>
<organism evidence="5 6">
    <name type="scientific">Paenibacillus aceris</name>
    <dbReference type="NCBI Taxonomy" id="869555"/>
    <lineage>
        <taxon>Bacteria</taxon>
        <taxon>Bacillati</taxon>
        <taxon>Bacillota</taxon>
        <taxon>Bacilli</taxon>
        <taxon>Bacillales</taxon>
        <taxon>Paenibacillaceae</taxon>
        <taxon>Paenibacillus</taxon>
    </lineage>
</organism>